<evidence type="ECO:0000259" key="1">
    <source>
        <dbReference type="Pfam" id="PF13358"/>
    </source>
</evidence>
<dbReference type="InterPro" id="IPR038717">
    <property type="entry name" value="Tc1-like_DDE_dom"/>
</dbReference>
<proteinExistence type="predicted"/>
<organism evidence="2 3">
    <name type="scientific">Fimbriiglobus ruber</name>
    <dbReference type="NCBI Taxonomy" id="1908690"/>
    <lineage>
        <taxon>Bacteria</taxon>
        <taxon>Pseudomonadati</taxon>
        <taxon>Planctomycetota</taxon>
        <taxon>Planctomycetia</taxon>
        <taxon>Gemmatales</taxon>
        <taxon>Gemmataceae</taxon>
        <taxon>Fimbriiglobus</taxon>
    </lineage>
</organism>
<feature type="domain" description="Tc1-like transposase DDE" evidence="1">
    <location>
        <begin position="136"/>
        <end position="199"/>
    </location>
</feature>
<reference evidence="3" key="1">
    <citation type="submission" date="2017-06" db="EMBL/GenBank/DDBJ databases">
        <title>Genome analysis of Fimbriiglobus ruber SP5, the first member of the order Planctomycetales with confirmed chitinolytic capability.</title>
        <authorList>
            <person name="Ravin N.V."/>
            <person name="Rakitin A.L."/>
            <person name="Ivanova A.A."/>
            <person name="Beletsky A.V."/>
            <person name="Kulichevskaya I.S."/>
            <person name="Mardanov A.V."/>
            <person name="Dedysh S.N."/>
        </authorList>
    </citation>
    <scope>NUCLEOTIDE SEQUENCE [LARGE SCALE GENOMIC DNA]</scope>
    <source>
        <strain evidence="3">SP5</strain>
    </source>
</reference>
<dbReference type="AlphaFoldDB" id="A0A225D450"/>
<dbReference type="EMBL" id="NIDE01000017">
    <property type="protein sequence ID" value="OWK35723.1"/>
    <property type="molecule type" value="Genomic_DNA"/>
</dbReference>
<keyword evidence="3" id="KW-1185">Reference proteome</keyword>
<evidence type="ECO:0000313" key="2">
    <source>
        <dbReference type="EMBL" id="OWK35723.1"/>
    </source>
</evidence>
<dbReference type="Pfam" id="PF13358">
    <property type="entry name" value="DDE_3"/>
    <property type="match status" value="1"/>
</dbReference>
<dbReference type="RefSeq" id="WP_202974132.1">
    <property type="nucleotide sequence ID" value="NZ_NIDE01000017.1"/>
</dbReference>
<evidence type="ECO:0000313" key="3">
    <source>
        <dbReference type="Proteomes" id="UP000214646"/>
    </source>
</evidence>
<protein>
    <submittedName>
        <fullName evidence="2">Mobile element protein</fullName>
    </submittedName>
</protein>
<dbReference type="Proteomes" id="UP000214646">
    <property type="component" value="Unassembled WGS sequence"/>
</dbReference>
<name>A0A225D450_9BACT</name>
<gene>
    <name evidence="2" type="ORF">FRUB_08286</name>
</gene>
<sequence length="267" mass="29774">MWRPSSTRTPRQKKLIADAYTLGASLGLEVWCEDEAGPFQAVPHPGESWQPEGHPARQPHEYVRGGTAKVLTLFRPADGHVRVEGTTTCPNTVLHPWLKRELSAILADLPDPPPTVDRSRAAWERWQAGLIQPITLPAELPPLRVLLVLDNLAGHKTPALVLWLFAHGIMPLFTPVSGSWLNIAESIQRVLKRRALAGEYPTNPAEIISRFESVAKHWNASPTPFVWGGKRAARRKAQRERRHAVGGSGAFTRQPIRRRSYGHVRGK</sequence>
<accession>A0A225D450</accession>
<comment type="caution">
    <text evidence="2">The sequence shown here is derived from an EMBL/GenBank/DDBJ whole genome shotgun (WGS) entry which is preliminary data.</text>
</comment>